<dbReference type="SMART" id="SM00591">
    <property type="entry name" value="RWD"/>
    <property type="match status" value="1"/>
</dbReference>
<accession>A0A553PPZ2</accession>
<dbReference type="CDD" id="cd20354">
    <property type="entry name" value="Rcat_RBR_RNF14"/>
    <property type="match status" value="1"/>
</dbReference>
<dbReference type="PROSITE" id="PS50908">
    <property type="entry name" value="RWD"/>
    <property type="match status" value="1"/>
</dbReference>
<dbReference type="SUPFAM" id="SSF57850">
    <property type="entry name" value="RING/U-box"/>
    <property type="match status" value="3"/>
</dbReference>
<dbReference type="SMART" id="SM00647">
    <property type="entry name" value="IBR"/>
    <property type="match status" value="2"/>
</dbReference>
<evidence type="ECO:0000256" key="8">
    <source>
        <dbReference type="ARBA" id="ARBA00022786"/>
    </source>
</evidence>
<keyword evidence="7 11" id="KW-0863">Zinc-finger</keyword>
<dbReference type="GO" id="GO:0061630">
    <property type="term" value="F:ubiquitin protein ligase activity"/>
    <property type="evidence" value="ECO:0007669"/>
    <property type="project" value="UniProtKB-EC"/>
</dbReference>
<evidence type="ECO:0000256" key="9">
    <source>
        <dbReference type="ARBA" id="ARBA00022833"/>
    </source>
</evidence>
<dbReference type="STRING" id="6832.A0A553PPZ2"/>
<dbReference type="PROSITE" id="PS50089">
    <property type="entry name" value="ZF_RING_2"/>
    <property type="match status" value="1"/>
</dbReference>
<evidence type="ECO:0000256" key="4">
    <source>
        <dbReference type="ARBA" id="ARBA00022679"/>
    </source>
</evidence>
<evidence type="ECO:0000313" key="16">
    <source>
        <dbReference type="EMBL" id="TRY79740.1"/>
    </source>
</evidence>
<dbReference type="InterPro" id="IPR013083">
    <property type="entry name" value="Znf_RING/FYVE/PHD"/>
</dbReference>
<feature type="domain" description="RING-type" evidence="13">
    <location>
        <begin position="354"/>
        <end position="400"/>
    </location>
</feature>
<comment type="catalytic activity">
    <reaction evidence="1">
        <text>[E2 ubiquitin-conjugating enzyme]-S-ubiquitinyl-L-cysteine + [acceptor protein]-L-lysine = [E2 ubiquitin-conjugating enzyme]-L-cysteine + [acceptor protein]-N(6)-ubiquitinyl-L-lysine.</text>
        <dbReference type="EC" id="2.3.2.31"/>
    </reaction>
</comment>
<dbReference type="InterPro" id="IPR006575">
    <property type="entry name" value="RWD_dom"/>
</dbReference>
<keyword evidence="6" id="KW-0677">Repeat</keyword>
<dbReference type="PANTHER" id="PTHR11685">
    <property type="entry name" value="RBR FAMILY RING FINGER AND IBR DOMAIN-CONTAINING"/>
    <property type="match status" value="1"/>
</dbReference>
<keyword evidence="5" id="KW-0479">Metal-binding</keyword>
<feature type="region of interest" description="Disordered" evidence="12">
    <location>
        <begin position="287"/>
        <end position="307"/>
    </location>
</feature>
<comment type="pathway">
    <text evidence="2">Protein modification; protein ubiquitination.</text>
</comment>
<dbReference type="CDD" id="cd23820">
    <property type="entry name" value="RWD_RNF14"/>
    <property type="match status" value="1"/>
</dbReference>
<organism evidence="16 17">
    <name type="scientific">Tigriopus californicus</name>
    <name type="common">Marine copepod</name>
    <dbReference type="NCBI Taxonomy" id="6832"/>
    <lineage>
        <taxon>Eukaryota</taxon>
        <taxon>Metazoa</taxon>
        <taxon>Ecdysozoa</taxon>
        <taxon>Arthropoda</taxon>
        <taxon>Crustacea</taxon>
        <taxon>Multicrustacea</taxon>
        <taxon>Hexanauplia</taxon>
        <taxon>Copepoda</taxon>
        <taxon>Harpacticoida</taxon>
        <taxon>Harpacticidae</taxon>
        <taxon>Tigriopus</taxon>
    </lineage>
</organism>
<dbReference type="OMA" id="YVHCEIP"/>
<keyword evidence="4" id="KW-0808">Transferase</keyword>
<dbReference type="InterPro" id="IPR031128">
    <property type="entry name" value="RNF14_RING-HC_Zfn"/>
</dbReference>
<evidence type="ECO:0000256" key="3">
    <source>
        <dbReference type="ARBA" id="ARBA00012251"/>
    </source>
</evidence>
<dbReference type="EMBL" id="VCGU01000002">
    <property type="protein sequence ID" value="TRY79740.1"/>
    <property type="molecule type" value="Genomic_DNA"/>
</dbReference>
<dbReference type="InterPro" id="IPR047548">
    <property type="entry name" value="Rcat_RBR_RNF14"/>
</dbReference>
<proteinExistence type="inferred from homology"/>
<dbReference type="Gene3D" id="2.20.25.20">
    <property type="match status" value="1"/>
</dbReference>
<evidence type="ECO:0000256" key="7">
    <source>
        <dbReference type="ARBA" id="ARBA00022771"/>
    </source>
</evidence>
<dbReference type="InterPro" id="IPR044066">
    <property type="entry name" value="TRIAD_supradom"/>
</dbReference>
<evidence type="ECO:0000259" key="15">
    <source>
        <dbReference type="PROSITE" id="PS51873"/>
    </source>
</evidence>
<evidence type="ECO:0000256" key="5">
    <source>
        <dbReference type="ARBA" id="ARBA00022723"/>
    </source>
</evidence>
<dbReference type="InterPro" id="IPR031127">
    <property type="entry name" value="E3_UB_ligase_RBR"/>
</dbReference>
<keyword evidence="17" id="KW-1185">Reference proteome</keyword>
<dbReference type="PROSITE" id="PS51873">
    <property type="entry name" value="TRIAD"/>
    <property type="match status" value="1"/>
</dbReference>
<dbReference type="InterPro" id="IPR002867">
    <property type="entry name" value="IBR_dom"/>
</dbReference>
<sequence>MAANDLDEQHDEIQVLESILNLDDEHPLVLDPPTKPGSAGSGHTRATDEPIDKAVTRAGQARPKGRSGCLKIPVDLPDTSPNGLNVKAKKITVNTEFEYEVSDQEWNVDFQVDYLPPLELKFRLPPTYPSQASPEFDLVAPWLSTSQINALRERLNEIWTENEHCVILYIWYSTLKLETFNILKIHNNILDITTKLAEDCENQRRDMIIAQSLAQIHVGNAQPNHLAGPSGTNLSADATPFVTGLSLSIGDDFEFRVRVTAHKGLKSKPEATDIRILVPHNPPITITRDPVINPSTKDVTSQPEDASKPPVVIGCNTVHKPNIMLTFDSSIVSLLKSFNEAEKDRQFSKTTFECLVCFSEKFGTQCLQFVQCKHVYCKACMAQHFTVRIQEGCYSSISCPTEGCESTALPNQIKELLPEDVFERYESKLLETTLETMSDILPCPLLHCQCPTLIDRENNMGRCPRCSHTFCIYCKAAFHGVEPCKMKSQENMKIIKMYREANPAGKVILEKRYGKRQLTVMVDEFQSLTYLEDNTKRCPKCGTPIQKSEGCNKMTCNKCNTHFCYICGDKISHINPYTHFNVAGSDCAGRLFEGITEEEMVRFEDLQFDDDIEEDEGDSEDEFNDYILFAL</sequence>
<evidence type="ECO:0000259" key="13">
    <source>
        <dbReference type="PROSITE" id="PS50089"/>
    </source>
</evidence>
<gene>
    <name evidence="16" type="ORF">TCAL_08340</name>
</gene>
<dbReference type="Pfam" id="PF01485">
    <property type="entry name" value="IBR"/>
    <property type="match status" value="1"/>
</dbReference>
<dbReference type="Proteomes" id="UP000318571">
    <property type="component" value="Chromosome 6"/>
</dbReference>
<evidence type="ECO:0000313" key="17">
    <source>
        <dbReference type="Proteomes" id="UP000318571"/>
    </source>
</evidence>
<dbReference type="Pfam" id="PF22191">
    <property type="entry name" value="IBR_1"/>
    <property type="match status" value="1"/>
</dbReference>
<dbReference type="InterPro" id="IPR017907">
    <property type="entry name" value="Znf_RING_CS"/>
</dbReference>
<dbReference type="AlphaFoldDB" id="A0A553PPZ2"/>
<comment type="caution">
    <text evidence="16">The sequence shown here is derived from an EMBL/GenBank/DDBJ whole genome shotgun (WGS) entry which is preliminary data.</text>
</comment>
<dbReference type="Pfam" id="PF05773">
    <property type="entry name" value="RWD"/>
    <property type="match status" value="1"/>
</dbReference>
<feature type="compositionally biased region" description="Polar residues" evidence="12">
    <location>
        <begin position="293"/>
        <end position="304"/>
    </location>
</feature>
<protein>
    <recommendedName>
        <fullName evidence="3">RBR-type E3 ubiquitin transferase</fullName>
        <ecNumber evidence="3">2.3.2.31</ecNumber>
    </recommendedName>
</protein>
<dbReference type="SUPFAM" id="SSF54495">
    <property type="entry name" value="UBC-like"/>
    <property type="match status" value="1"/>
</dbReference>
<dbReference type="InterPro" id="IPR001841">
    <property type="entry name" value="Znf_RING"/>
</dbReference>
<feature type="domain" description="RWD" evidence="14">
    <location>
        <begin position="11"/>
        <end position="182"/>
    </location>
</feature>
<dbReference type="Gene3D" id="3.10.110.10">
    <property type="entry name" value="Ubiquitin Conjugating Enzyme"/>
    <property type="match status" value="1"/>
</dbReference>
<dbReference type="Gene3D" id="1.20.120.1750">
    <property type="match status" value="1"/>
</dbReference>
<dbReference type="PROSITE" id="PS00518">
    <property type="entry name" value="ZF_RING_1"/>
    <property type="match status" value="1"/>
</dbReference>
<dbReference type="CDD" id="cd20341">
    <property type="entry name" value="BRcat_RBR_RNF14"/>
    <property type="match status" value="1"/>
</dbReference>
<keyword evidence="8" id="KW-0833">Ubl conjugation pathway</keyword>
<evidence type="ECO:0000256" key="6">
    <source>
        <dbReference type="ARBA" id="ARBA00022737"/>
    </source>
</evidence>
<reference evidence="16 17" key="1">
    <citation type="journal article" date="2018" name="Nat. Ecol. Evol.">
        <title>Genomic signatures of mitonuclear coevolution across populations of Tigriopus californicus.</title>
        <authorList>
            <person name="Barreto F.S."/>
            <person name="Watson E.T."/>
            <person name="Lima T.G."/>
            <person name="Willett C.S."/>
            <person name="Edmands S."/>
            <person name="Li W."/>
            <person name="Burton R.S."/>
        </authorList>
    </citation>
    <scope>NUCLEOTIDE SEQUENCE [LARGE SCALE GENOMIC DNA]</scope>
    <source>
        <strain evidence="16 17">San Diego</strain>
    </source>
</reference>
<dbReference type="GO" id="GO:0016567">
    <property type="term" value="P:protein ubiquitination"/>
    <property type="evidence" value="ECO:0007669"/>
    <property type="project" value="InterPro"/>
</dbReference>
<evidence type="ECO:0000256" key="10">
    <source>
        <dbReference type="ARBA" id="ARBA00044508"/>
    </source>
</evidence>
<dbReference type="Gene3D" id="3.30.40.10">
    <property type="entry name" value="Zinc/RING finger domain, C3HC4 (zinc finger)"/>
    <property type="match status" value="1"/>
</dbReference>
<evidence type="ECO:0000256" key="11">
    <source>
        <dbReference type="PROSITE-ProRule" id="PRU00175"/>
    </source>
</evidence>
<feature type="domain" description="RING-type" evidence="15">
    <location>
        <begin position="350"/>
        <end position="591"/>
    </location>
</feature>
<dbReference type="EC" id="2.3.2.31" evidence="3"/>
<dbReference type="FunFam" id="3.30.40.10:FF:000137">
    <property type="entry name" value="RanBP-type and C3HC4-type zinc finger-containing protein 1"/>
    <property type="match status" value="1"/>
</dbReference>
<evidence type="ECO:0000256" key="1">
    <source>
        <dbReference type="ARBA" id="ARBA00001798"/>
    </source>
</evidence>
<name>A0A553PPZ2_TIGCA</name>
<evidence type="ECO:0000256" key="2">
    <source>
        <dbReference type="ARBA" id="ARBA00004906"/>
    </source>
</evidence>
<dbReference type="CDD" id="cd16628">
    <property type="entry name" value="RING-HC_RBR_RNF14"/>
    <property type="match status" value="1"/>
</dbReference>
<evidence type="ECO:0000256" key="12">
    <source>
        <dbReference type="SAM" id="MobiDB-lite"/>
    </source>
</evidence>
<keyword evidence="9" id="KW-0862">Zinc</keyword>
<comment type="similarity">
    <text evidence="10">Belongs to the RBR family. RNF14 subfamily.</text>
</comment>
<dbReference type="InterPro" id="IPR016135">
    <property type="entry name" value="UBQ-conjugating_enzyme/RWD"/>
</dbReference>
<dbReference type="GO" id="GO:0008270">
    <property type="term" value="F:zinc ion binding"/>
    <property type="evidence" value="ECO:0007669"/>
    <property type="project" value="UniProtKB-KW"/>
</dbReference>
<evidence type="ECO:0000259" key="14">
    <source>
        <dbReference type="PROSITE" id="PS50908"/>
    </source>
</evidence>